<accession>A0A3B0BNC2</accession>
<feature type="domain" description="Response regulatory" evidence="7">
    <location>
        <begin position="2"/>
        <end position="116"/>
    </location>
</feature>
<dbReference type="Gene3D" id="3.40.50.2300">
    <property type="match status" value="1"/>
</dbReference>
<dbReference type="SMART" id="SM01043">
    <property type="entry name" value="BTAD"/>
    <property type="match status" value="1"/>
</dbReference>
<dbReference type="Gene3D" id="1.25.40.10">
    <property type="entry name" value="Tetratricopeptide repeat domain"/>
    <property type="match status" value="1"/>
</dbReference>
<dbReference type="InterPro" id="IPR001867">
    <property type="entry name" value="OmpR/PhoB-type_DNA-bd"/>
</dbReference>
<proteinExistence type="inferred from homology"/>
<dbReference type="InterPro" id="IPR005158">
    <property type="entry name" value="BTAD"/>
</dbReference>
<keyword evidence="3" id="KW-0805">Transcription regulation</keyword>
<dbReference type="GO" id="GO:0000160">
    <property type="term" value="P:phosphorelay signal transduction system"/>
    <property type="evidence" value="ECO:0007669"/>
    <property type="project" value="UniProtKB-KW"/>
</dbReference>
<keyword evidence="9" id="KW-1185">Reference proteome</keyword>
<dbReference type="SUPFAM" id="SSF48452">
    <property type="entry name" value="TPR-like"/>
    <property type="match status" value="1"/>
</dbReference>
<protein>
    <submittedName>
        <fullName evidence="8">Response regulator</fullName>
    </submittedName>
</protein>
<gene>
    <name evidence="8" type="ORF">D7M11_27365</name>
</gene>
<dbReference type="RefSeq" id="WP_120750441.1">
    <property type="nucleotide sequence ID" value="NZ_RBAH01000025.1"/>
</dbReference>
<dbReference type="PANTHER" id="PTHR35807">
    <property type="entry name" value="TRANSCRIPTIONAL REGULATOR REDD-RELATED"/>
    <property type="match status" value="1"/>
</dbReference>
<keyword evidence="4" id="KW-0238">DNA-binding</keyword>
<name>A0A3B0BNC2_9BACL</name>
<keyword evidence="6" id="KW-0597">Phosphoprotein</keyword>
<dbReference type="GO" id="GO:0006355">
    <property type="term" value="P:regulation of DNA-templated transcription"/>
    <property type="evidence" value="ECO:0007669"/>
    <property type="project" value="InterPro"/>
</dbReference>
<evidence type="ECO:0000256" key="3">
    <source>
        <dbReference type="ARBA" id="ARBA00023015"/>
    </source>
</evidence>
<dbReference type="PANTHER" id="PTHR35807:SF2">
    <property type="entry name" value="TRANSCRIPTIONAL ACTIVATOR DOMAIN"/>
    <property type="match status" value="1"/>
</dbReference>
<evidence type="ECO:0000256" key="4">
    <source>
        <dbReference type="ARBA" id="ARBA00023125"/>
    </source>
</evidence>
<sequence>MRAILADDEELALRYLEKQLLAIGSVEVIGKYADVEEALEAVAANPPDVVFLDIEMPVLSGVEAAELLAQRAPGTDIVFVTAFEEYAVKAFELNAVDYILKPVEKERLARTVARLAERKGHPPIPPASRAVMIRSFQVLEMDLAKTEPIPWRTTKAQELFAYLLHHRAQPVRKDALLEVLWPEVDIKRGYTQLYTTIYQIRKTMESLGADVRIVNYEKGYRLELNDVKIDAEEWEKGVMETKLEPGTLELHLGLLELYRGDYLAEYDYLWAESERQRLKTICFRHVMRLAEWLDSEGKRMEAVSVYYRALRMFPYSEEVHFSLMRQYAKLGDWSSVDKGYAALERMMRDEFDSEVPQPIRSWYREHKRT</sequence>
<dbReference type="Proteomes" id="UP000282311">
    <property type="component" value="Unassembled WGS sequence"/>
</dbReference>
<dbReference type="InterPro" id="IPR001789">
    <property type="entry name" value="Sig_transdc_resp-reg_receiver"/>
</dbReference>
<dbReference type="AlphaFoldDB" id="A0A3B0BNC2"/>
<dbReference type="Gene3D" id="1.10.10.10">
    <property type="entry name" value="Winged helix-like DNA-binding domain superfamily/Winged helix DNA-binding domain"/>
    <property type="match status" value="1"/>
</dbReference>
<dbReference type="InterPro" id="IPR011006">
    <property type="entry name" value="CheY-like_superfamily"/>
</dbReference>
<comment type="caution">
    <text evidence="8">The sequence shown here is derived from an EMBL/GenBank/DDBJ whole genome shotgun (WGS) entry which is preliminary data.</text>
</comment>
<dbReference type="InterPro" id="IPR051677">
    <property type="entry name" value="AfsR-DnrI-RedD_regulator"/>
</dbReference>
<feature type="modified residue" description="4-aspartylphosphate" evidence="6">
    <location>
        <position position="53"/>
    </location>
</feature>
<dbReference type="PROSITE" id="PS50110">
    <property type="entry name" value="RESPONSE_REGULATORY"/>
    <property type="match status" value="1"/>
</dbReference>
<dbReference type="SMART" id="SM00862">
    <property type="entry name" value="Trans_reg_C"/>
    <property type="match status" value="1"/>
</dbReference>
<evidence type="ECO:0000313" key="9">
    <source>
        <dbReference type="Proteomes" id="UP000282311"/>
    </source>
</evidence>
<dbReference type="SMART" id="SM00448">
    <property type="entry name" value="REC"/>
    <property type="match status" value="1"/>
</dbReference>
<dbReference type="Pfam" id="PF00072">
    <property type="entry name" value="Response_reg"/>
    <property type="match status" value="1"/>
</dbReference>
<dbReference type="SUPFAM" id="SSF52172">
    <property type="entry name" value="CheY-like"/>
    <property type="match status" value="1"/>
</dbReference>
<evidence type="ECO:0000313" key="8">
    <source>
        <dbReference type="EMBL" id="RKN74171.1"/>
    </source>
</evidence>
<keyword evidence="2" id="KW-0902">Two-component regulatory system</keyword>
<evidence type="ECO:0000259" key="7">
    <source>
        <dbReference type="PROSITE" id="PS50110"/>
    </source>
</evidence>
<comment type="similarity">
    <text evidence="1">Belongs to the AfsR/DnrI/RedD regulatory family.</text>
</comment>
<dbReference type="GO" id="GO:0003677">
    <property type="term" value="F:DNA binding"/>
    <property type="evidence" value="ECO:0007669"/>
    <property type="project" value="UniProtKB-KW"/>
</dbReference>
<dbReference type="InterPro" id="IPR011990">
    <property type="entry name" value="TPR-like_helical_dom_sf"/>
</dbReference>
<dbReference type="EMBL" id="RBAH01000025">
    <property type="protein sequence ID" value="RKN74171.1"/>
    <property type="molecule type" value="Genomic_DNA"/>
</dbReference>
<evidence type="ECO:0000256" key="6">
    <source>
        <dbReference type="PROSITE-ProRule" id="PRU00169"/>
    </source>
</evidence>
<dbReference type="InterPro" id="IPR016032">
    <property type="entry name" value="Sig_transdc_resp-reg_C-effctor"/>
</dbReference>
<dbReference type="SUPFAM" id="SSF46894">
    <property type="entry name" value="C-terminal effector domain of the bipartite response regulators"/>
    <property type="match status" value="1"/>
</dbReference>
<evidence type="ECO:0000256" key="2">
    <source>
        <dbReference type="ARBA" id="ARBA00023012"/>
    </source>
</evidence>
<dbReference type="OrthoDB" id="3190595at2"/>
<evidence type="ECO:0000256" key="5">
    <source>
        <dbReference type="ARBA" id="ARBA00023163"/>
    </source>
</evidence>
<evidence type="ECO:0000256" key="1">
    <source>
        <dbReference type="ARBA" id="ARBA00005820"/>
    </source>
</evidence>
<keyword evidence="5" id="KW-0804">Transcription</keyword>
<dbReference type="InterPro" id="IPR036388">
    <property type="entry name" value="WH-like_DNA-bd_sf"/>
</dbReference>
<organism evidence="8 9">
    <name type="scientific">Paenibacillus ginsengarvi</name>
    <dbReference type="NCBI Taxonomy" id="400777"/>
    <lineage>
        <taxon>Bacteria</taxon>
        <taxon>Bacillati</taxon>
        <taxon>Bacillota</taxon>
        <taxon>Bacilli</taxon>
        <taxon>Bacillales</taxon>
        <taxon>Paenibacillaceae</taxon>
        <taxon>Paenibacillus</taxon>
    </lineage>
</organism>
<dbReference type="Pfam" id="PF03704">
    <property type="entry name" value="BTAD"/>
    <property type="match status" value="1"/>
</dbReference>
<reference evidence="8 9" key="1">
    <citation type="journal article" date="2007" name="Int. J. Syst. Evol. Microbiol.">
        <title>Paenibacillus ginsengarvi sp. nov., isolated from soil from ginseng cultivation.</title>
        <authorList>
            <person name="Yoon M.H."/>
            <person name="Ten L.N."/>
            <person name="Im W.T."/>
        </authorList>
    </citation>
    <scope>NUCLEOTIDE SEQUENCE [LARGE SCALE GENOMIC DNA]</scope>
    <source>
        <strain evidence="8 9">KCTC 13059</strain>
    </source>
</reference>